<accession>A0A1V0UZX0</accession>
<sequence length="119" mass="13722">MKIYYDSMTGNVERFISKLNMNAMKIIDETIAKEEFICVTYTTGFGCVPEITKKFLNKNYPFLKGVSSSGNKNWGKNYAKSADVISLNYDVPIISKFELSGTKQDVEYFKRRVKELEIF</sequence>
<dbReference type="AlphaFoldDB" id="A0A1V0UZX0"/>
<evidence type="ECO:0000313" key="2">
    <source>
        <dbReference type="Proteomes" id="UP000192727"/>
    </source>
</evidence>
<evidence type="ECO:0000313" key="1">
    <source>
        <dbReference type="EMBL" id="ARF70673.1"/>
    </source>
</evidence>
<proteinExistence type="predicted"/>
<dbReference type="Proteomes" id="UP000192727">
    <property type="component" value="Plasmid pPLP3"/>
</dbReference>
<dbReference type="PANTHER" id="PTHR37297">
    <property type="entry name" value="PROTEIN NRDI"/>
    <property type="match status" value="1"/>
</dbReference>
<dbReference type="PANTHER" id="PTHR37297:SF1">
    <property type="entry name" value="PROTEIN NRDI"/>
    <property type="match status" value="1"/>
</dbReference>
<dbReference type="Gene3D" id="3.40.50.360">
    <property type="match status" value="1"/>
</dbReference>
<organism evidence="1 2">
    <name type="scientific">Paenibacillus larvae subsp. pulvifaciens</name>
    <dbReference type="NCBI Taxonomy" id="1477"/>
    <lineage>
        <taxon>Bacteria</taxon>
        <taxon>Bacillati</taxon>
        <taxon>Bacillota</taxon>
        <taxon>Bacilli</taxon>
        <taxon>Bacillales</taxon>
        <taxon>Paenibacillaceae</taxon>
        <taxon>Paenibacillus</taxon>
    </lineage>
</organism>
<dbReference type="InterPro" id="IPR029039">
    <property type="entry name" value="Flavoprotein-like_sf"/>
</dbReference>
<gene>
    <name evidence="1" type="ORF">B7C51_24680</name>
</gene>
<dbReference type="RefSeq" id="WP_083041655.1">
    <property type="nucleotide sequence ID" value="NZ_CP020558.1"/>
</dbReference>
<keyword evidence="1" id="KW-0614">Plasmid</keyword>
<dbReference type="Pfam" id="PF07972">
    <property type="entry name" value="Flavodoxin_NdrI"/>
    <property type="match status" value="1"/>
</dbReference>
<protein>
    <submittedName>
        <fullName evidence="1">Ribonucleotide reductase assembly protein NrdI</fullName>
    </submittedName>
</protein>
<geneLocation type="plasmid" evidence="2">
    <name>pplp3</name>
</geneLocation>
<name>A0A1V0UZX0_9BACL</name>
<dbReference type="GO" id="GO:0010181">
    <property type="term" value="F:FMN binding"/>
    <property type="evidence" value="ECO:0007669"/>
    <property type="project" value="InterPro"/>
</dbReference>
<dbReference type="PIRSF" id="PIRSF005087">
    <property type="entry name" value="NrdI"/>
    <property type="match status" value="1"/>
</dbReference>
<reference evidence="1 2" key="1">
    <citation type="submission" date="2017-03" db="EMBL/GenBank/DDBJ databases">
        <title>Paenibacillus larvae genome sequencing.</title>
        <authorList>
            <person name="Dingman D.W."/>
        </authorList>
    </citation>
    <scope>NUCLEOTIDE SEQUENCE [LARGE SCALE GENOMIC DNA]</scope>
    <source>
        <strain evidence="1 2">SAG 10367</strain>
        <plasmid evidence="2">pplp3</plasmid>
    </source>
</reference>
<dbReference type="NCBIfam" id="TIGR00333">
    <property type="entry name" value="nrdI"/>
    <property type="match status" value="1"/>
</dbReference>
<dbReference type="InterPro" id="IPR004465">
    <property type="entry name" value="RNR_NrdI"/>
</dbReference>
<dbReference type="EMBL" id="CP020558">
    <property type="protein sequence ID" value="ARF70673.1"/>
    <property type="molecule type" value="Genomic_DNA"/>
</dbReference>
<dbReference type="SUPFAM" id="SSF52218">
    <property type="entry name" value="Flavoproteins"/>
    <property type="match status" value="1"/>
</dbReference>